<sequence length="299" mass="32543">MSALCIARRSVIPTAQAAVMAKRDLVLLLAIVAVLFGGARAPLASAAANAEPNFEVKLDLVAAALDSSGAPTAEVRSAFGLGASSRALAYEYFDTSPLELKNAGWSVRLRHKDGKDLDLDYKKRFAISGENIDAALTEANRQGFDSSDTNYAAQVDWTYEKMTLSFSNKKSESAKGYKGTRLPSESDARTLLVDRIPGKLADWSGRNWGRDRLADSRQHGPVEARDWSGSWQGTDIDLEVVPIRAVSGSGTETVIELSFKTDTRDEARTLRDKAIGTLRSKGWLAPTDVLKTDLILTRY</sequence>
<dbReference type="AlphaFoldDB" id="A0A370I3S2"/>
<organism evidence="1 2">
    <name type="scientific">Nocardia pseudobrasiliensis</name>
    <dbReference type="NCBI Taxonomy" id="45979"/>
    <lineage>
        <taxon>Bacteria</taxon>
        <taxon>Bacillati</taxon>
        <taxon>Actinomycetota</taxon>
        <taxon>Actinomycetes</taxon>
        <taxon>Mycobacteriales</taxon>
        <taxon>Nocardiaceae</taxon>
        <taxon>Nocardia</taxon>
    </lineage>
</organism>
<proteinExistence type="predicted"/>
<evidence type="ECO:0008006" key="3">
    <source>
        <dbReference type="Google" id="ProtNLM"/>
    </source>
</evidence>
<evidence type="ECO:0000313" key="1">
    <source>
        <dbReference type="EMBL" id="RDI65382.1"/>
    </source>
</evidence>
<keyword evidence="2" id="KW-1185">Reference proteome</keyword>
<dbReference type="Proteomes" id="UP000254869">
    <property type="component" value="Unassembled WGS sequence"/>
</dbReference>
<accession>A0A370I3S2</accession>
<reference evidence="1 2" key="1">
    <citation type="submission" date="2018-07" db="EMBL/GenBank/DDBJ databases">
        <title>Genomic Encyclopedia of Type Strains, Phase IV (KMG-IV): sequencing the most valuable type-strain genomes for metagenomic binning, comparative biology and taxonomic classification.</title>
        <authorList>
            <person name="Goeker M."/>
        </authorList>
    </citation>
    <scope>NUCLEOTIDE SEQUENCE [LARGE SCALE GENOMIC DNA]</scope>
    <source>
        <strain evidence="1 2">DSM 44290</strain>
    </source>
</reference>
<dbReference type="EMBL" id="QQBC01000006">
    <property type="protein sequence ID" value="RDI65382.1"/>
    <property type="molecule type" value="Genomic_DNA"/>
</dbReference>
<evidence type="ECO:0000313" key="2">
    <source>
        <dbReference type="Proteomes" id="UP000254869"/>
    </source>
</evidence>
<dbReference type="STRING" id="1210086.GCA_001613105_02188"/>
<comment type="caution">
    <text evidence="1">The sequence shown here is derived from an EMBL/GenBank/DDBJ whole genome shotgun (WGS) entry which is preliminary data.</text>
</comment>
<protein>
    <recommendedName>
        <fullName evidence="3">CYTH domain-containing protein</fullName>
    </recommendedName>
</protein>
<name>A0A370I3S2_9NOCA</name>
<gene>
    <name evidence="1" type="ORF">DFR76_106252</name>
</gene>